<dbReference type="Pfam" id="PF05050">
    <property type="entry name" value="Methyltransf_21"/>
    <property type="match status" value="1"/>
</dbReference>
<dbReference type="InterPro" id="IPR006342">
    <property type="entry name" value="FkbM_mtfrase"/>
</dbReference>
<organism evidence="2 3">
    <name type="scientific">Candidatus Raymondbacteria bacterium RIFOXYD12_FULL_49_13</name>
    <dbReference type="NCBI Taxonomy" id="1817890"/>
    <lineage>
        <taxon>Bacteria</taxon>
        <taxon>Raymondiibacteriota</taxon>
    </lineage>
</organism>
<gene>
    <name evidence="2" type="ORF">A2519_18275</name>
</gene>
<dbReference type="Proteomes" id="UP000179243">
    <property type="component" value="Unassembled WGS sequence"/>
</dbReference>
<dbReference type="PANTHER" id="PTHR34203:SF15">
    <property type="entry name" value="SLL1173 PROTEIN"/>
    <property type="match status" value="1"/>
</dbReference>
<accession>A0A1F7FC89</accession>
<dbReference type="InterPro" id="IPR052514">
    <property type="entry name" value="SAM-dependent_MTase"/>
</dbReference>
<protein>
    <recommendedName>
        <fullName evidence="1">Methyltransferase FkbM domain-containing protein</fullName>
    </recommendedName>
</protein>
<dbReference type="NCBIfam" id="TIGR01444">
    <property type="entry name" value="fkbM_fam"/>
    <property type="match status" value="1"/>
</dbReference>
<reference evidence="2 3" key="1">
    <citation type="journal article" date="2016" name="Nat. Commun.">
        <title>Thousands of microbial genomes shed light on interconnected biogeochemical processes in an aquifer system.</title>
        <authorList>
            <person name="Anantharaman K."/>
            <person name="Brown C.T."/>
            <person name="Hug L.A."/>
            <person name="Sharon I."/>
            <person name="Castelle C.J."/>
            <person name="Probst A.J."/>
            <person name="Thomas B.C."/>
            <person name="Singh A."/>
            <person name="Wilkins M.J."/>
            <person name="Karaoz U."/>
            <person name="Brodie E.L."/>
            <person name="Williams K.H."/>
            <person name="Hubbard S.S."/>
            <person name="Banfield J.F."/>
        </authorList>
    </citation>
    <scope>NUCLEOTIDE SEQUENCE [LARGE SCALE GENOMIC DNA]</scope>
</reference>
<feature type="domain" description="Methyltransferase FkbM" evidence="1">
    <location>
        <begin position="69"/>
        <end position="235"/>
    </location>
</feature>
<comment type="caution">
    <text evidence="2">The sequence shown here is derived from an EMBL/GenBank/DDBJ whole genome shotgun (WGS) entry which is preliminary data.</text>
</comment>
<evidence type="ECO:0000259" key="1">
    <source>
        <dbReference type="Pfam" id="PF05050"/>
    </source>
</evidence>
<dbReference type="CDD" id="cd02440">
    <property type="entry name" value="AdoMet_MTases"/>
    <property type="match status" value="1"/>
</dbReference>
<dbReference type="PANTHER" id="PTHR34203">
    <property type="entry name" value="METHYLTRANSFERASE, FKBM FAMILY PROTEIN"/>
    <property type="match status" value="1"/>
</dbReference>
<name>A0A1F7FC89_UNCRA</name>
<evidence type="ECO:0000313" key="2">
    <source>
        <dbReference type="EMBL" id="OGK04305.1"/>
    </source>
</evidence>
<dbReference type="AlphaFoldDB" id="A0A1F7FC89"/>
<dbReference type="Gene3D" id="3.40.50.150">
    <property type="entry name" value="Vaccinia Virus protein VP39"/>
    <property type="match status" value="1"/>
</dbReference>
<dbReference type="EMBL" id="MFYX01000074">
    <property type="protein sequence ID" value="OGK04305.1"/>
    <property type="molecule type" value="Genomic_DNA"/>
</dbReference>
<sequence>MNPVVRFIRRYTENFSYTVRWGIARGMKRKGGLQFIPQITRLRAEEKLLMGLNLTGKTIYDIGGFEGIFTLYFSRAAGPGGNVVTFEPNPVNQNKINANLSLNGITNVRLLRKGVGSGPGTFTLVVPSGERESGTVHAKAQERYAFPGKKDTEYTISVDSLDNMLAQENLRPPHLMKIDIEGFENEALRGARNLISSHKPQLHIEVHTHVFDDEEQKRSYLTELIGILHGYNYRITCVETGVEVRGINNGLFEESHFYCV</sequence>
<proteinExistence type="predicted"/>
<dbReference type="InterPro" id="IPR029063">
    <property type="entry name" value="SAM-dependent_MTases_sf"/>
</dbReference>
<evidence type="ECO:0000313" key="3">
    <source>
        <dbReference type="Proteomes" id="UP000179243"/>
    </source>
</evidence>
<dbReference type="SUPFAM" id="SSF53335">
    <property type="entry name" value="S-adenosyl-L-methionine-dependent methyltransferases"/>
    <property type="match status" value="1"/>
</dbReference>